<dbReference type="InterPro" id="IPR035451">
    <property type="entry name" value="Ada-like_dom_sf"/>
</dbReference>
<dbReference type="EMBL" id="BAAACR010000001">
    <property type="protein sequence ID" value="GAA0200740.1"/>
    <property type="molecule type" value="Genomic_DNA"/>
</dbReference>
<gene>
    <name evidence="2" type="ORF">GCM10008919_00060</name>
</gene>
<reference evidence="3" key="1">
    <citation type="journal article" date="2019" name="Int. J. Syst. Evol. Microbiol.">
        <title>The Global Catalogue of Microorganisms (GCM) 10K type strain sequencing project: providing services to taxonomists for standard genome sequencing and annotation.</title>
        <authorList>
            <consortium name="The Broad Institute Genomics Platform"/>
            <consortium name="The Broad Institute Genome Sequencing Center for Infectious Disease"/>
            <person name="Wu L."/>
            <person name="Ma J."/>
        </authorList>
    </citation>
    <scope>NUCLEOTIDE SEQUENCE [LARGE SCALE GENOMIC DNA]</scope>
    <source>
        <strain evidence="3">JCM 8542</strain>
    </source>
</reference>
<name>A0ABP3CG25_9FIRM</name>
<accession>A0ABP3CG25</accession>
<keyword evidence="3" id="KW-1185">Reference proteome</keyword>
<organism evidence="2 3">
    <name type="scientific">Selenomonas dianae</name>
    <dbReference type="NCBI Taxonomy" id="135079"/>
    <lineage>
        <taxon>Bacteria</taxon>
        <taxon>Bacillati</taxon>
        <taxon>Bacillota</taxon>
        <taxon>Negativicutes</taxon>
        <taxon>Selenomonadales</taxon>
        <taxon>Selenomonadaceae</taxon>
        <taxon>Selenomonas</taxon>
    </lineage>
</organism>
<feature type="signal peptide" evidence="1">
    <location>
        <begin position="1"/>
        <end position="23"/>
    </location>
</feature>
<dbReference type="SUPFAM" id="SSF57884">
    <property type="entry name" value="Ada DNA repair protein, N-terminal domain (N-Ada 10)"/>
    <property type="match status" value="1"/>
</dbReference>
<dbReference type="RefSeq" id="WP_304988030.1">
    <property type="nucleotide sequence ID" value="NZ_BAAACR010000001.1"/>
</dbReference>
<feature type="chain" id="PRO_5046374460" evidence="1">
    <location>
        <begin position="24"/>
        <end position="73"/>
    </location>
</feature>
<evidence type="ECO:0000313" key="2">
    <source>
        <dbReference type="EMBL" id="GAA0200740.1"/>
    </source>
</evidence>
<dbReference type="Gene3D" id="3.40.10.10">
    <property type="entry name" value="DNA Methylphosphotriester Repair Domain"/>
    <property type="match status" value="1"/>
</dbReference>
<sequence>MLKKIALATVAAMALSIATPTLASDYLANTKSGKFHYADCRTIKHPDAPHFVHYGSRDEAIADGYEPCGVCEP</sequence>
<proteinExistence type="predicted"/>
<evidence type="ECO:0000256" key="1">
    <source>
        <dbReference type="SAM" id="SignalP"/>
    </source>
</evidence>
<comment type="caution">
    <text evidence="2">The sequence shown here is derived from an EMBL/GenBank/DDBJ whole genome shotgun (WGS) entry which is preliminary data.</text>
</comment>
<dbReference type="Proteomes" id="UP001500399">
    <property type="component" value="Unassembled WGS sequence"/>
</dbReference>
<protein>
    <submittedName>
        <fullName evidence="2">Uncharacterized protein</fullName>
    </submittedName>
</protein>
<evidence type="ECO:0000313" key="3">
    <source>
        <dbReference type="Proteomes" id="UP001500399"/>
    </source>
</evidence>
<keyword evidence="1" id="KW-0732">Signal</keyword>